<dbReference type="OrthoDB" id="5371740at2759"/>
<dbReference type="GeneID" id="27712277"/>
<gene>
    <name evidence="4" type="ORF">Z520_06531</name>
</gene>
<organism evidence="4 5">
    <name type="scientific">Fonsecaea multimorphosa CBS 102226</name>
    <dbReference type="NCBI Taxonomy" id="1442371"/>
    <lineage>
        <taxon>Eukaryota</taxon>
        <taxon>Fungi</taxon>
        <taxon>Dikarya</taxon>
        <taxon>Ascomycota</taxon>
        <taxon>Pezizomycotina</taxon>
        <taxon>Eurotiomycetes</taxon>
        <taxon>Chaetothyriomycetidae</taxon>
        <taxon>Chaetothyriales</taxon>
        <taxon>Herpotrichiellaceae</taxon>
        <taxon>Fonsecaea</taxon>
    </lineage>
</organism>
<sequence length="278" mass="29660">MASTTEKPVAIVTGAASGIGLNLSKLLVSRGWRVVMADVNEKLGKLQSNALGPETLFSKCDVSDWDSQCRTFESAVQKWGRIDFVAANAGLPEQVPLLTITGDSPKKPSTLVLDVDLKAVIYSVNLALFYMRQNGGKGGKIVVTASQAGIYGLPTGPIYAAAKAGCIYLVRSIAKSLAEENIQINAICPGLTDTGITHQAIPSFRADIITPMANHMACFEHFLDTDASGAAMEVDAGGMYNRARPDFHSKHQQWMDEDSTAESWKRGGILGNAAVKSV</sequence>
<dbReference type="Gene3D" id="3.40.50.720">
    <property type="entry name" value="NAD(P)-binding Rossmann-like Domain"/>
    <property type="match status" value="1"/>
</dbReference>
<comment type="similarity">
    <text evidence="1 3">Belongs to the short-chain dehydrogenases/reductases (SDR) family.</text>
</comment>
<dbReference type="InterPro" id="IPR036291">
    <property type="entry name" value="NAD(P)-bd_dom_sf"/>
</dbReference>
<dbReference type="STRING" id="1442371.A0A0D2KM40"/>
<protein>
    <submittedName>
        <fullName evidence="4">Uncharacterized protein</fullName>
    </submittedName>
</protein>
<accession>A0A0D2KM40</accession>
<dbReference type="PRINTS" id="PR00081">
    <property type="entry name" value="GDHRDH"/>
</dbReference>
<keyword evidence="5" id="KW-1185">Reference proteome</keyword>
<dbReference type="EMBL" id="KN848073">
    <property type="protein sequence ID" value="KIX97753.1"/>
    <property type="molecule type" value="Genomic_DNA"/>
</dbReference>
<dbReference type="GO" id="GO:0005737">
    <property type="term" value="C:cytoplasm"/>
    <property type="evidence" value="ECO:0007669"/>
    <property type="project" value="TreeGrafter"/>
</dbReference>
<dbReference type="AlphaFoldDB" id="A0A0D2KM40"/>
<evidence type="ECO:0000313" key="4">
    <source>
        <dbReference type="EMBL" id="KIX97753.1"/>
    </source>
</evidence>
<dbReference type="PRINTS" id="PR00080">
    <property type="entry name" value="SDRFAMILY"/>
</dbReference>
<dbReference type="InterPro" id="IPR002347">
    <property type="entry name" value="SDR_fam"/>
</dbReference>
<dbReference type="GO" id="GO:0016616">
    <property type="term" value="F:oxidoreductase activity, acting on the CH-OH group of donors, NAD or NADP as acceptor"/>
    <property type="evidence" value="ECO:0007669"/>
    <property type="project" value="TreeGrafter"/>
</dbReference>
<dbReference type="Proteomes" id="UP000053411">
    <property type="component" value="Unassembled WGS sequence"/>
</dbReference>
<dbReference type="PANTHER" id="PTHR44229:SF4">
    <property type="entry name" value="15-HYDROXYPROSTAGLANDIN DEHYDROGENASE [NAD(+)]"/>
    <property type="match status" value="1"/>
</dbReference>
<dbReference type="RefSeq" id="XP_016631876.1">
    <property type="nucleotide sequence ID" value="XM_016777031.1"/>
</dbReference>
<dbReference type="Pfam" id="PF00106">
    <property type="entry name" value="adh_short"/>
    <property type="match status" value="1"/>
</dbReference>
<dbReference type="VEuPathDB" id="FungiDB:Z520_06531"/>
<keyword evidence="2" id="KW-0560">Oxidoreductase</keyword>
<proteinExistence type="inferred from homology"/>
<evidence type="ECO:0000313" key="5">
    <source>
        <dbReference type="Proteomes" id="UP000053411"/>
    </source>
</evidence>
<dbReference type="PANTHER" id="PTHR44229">
    <property type="entry name" value="15-HYDROXYPROSTAGLANDIN DEHYDROGENASE [NAD(+)]"/>
    <property type="match status" value="1"/>
</dbReference>
<evidence type="ECO:0000256" key="1">
    <source>
        <dbReference type="ARBA" id="ARBA00006484"/>
    </source>
</evidence>
<evidence type="ECO:0000256" key="2">
    <source>
        <dbReference type="ARBA" id="ARBA00023002"/>
    </source>
</evidence>
<name>A0A0D2KM40_9EURO</name>
<evidence type="ECO:0000256" key="3">
    <source>
        <dbReference type="RuleBase" id="RU000363"/>
    </source>
</evidence>
<reference evidence="4 5" key="1">
    <citation type="submission" date="2015-01" db="EMBL/GenBank/DDBJ databases">
        <title>The Genome Sequence of Fonsecaea multimorphosa CBS 102226.</title>
        <authorList>
            <consortium name="The Broad Institute Genomics Platform"/>
            <person name="Cuomo C."/>
            <person name="de Hoog S."/>
            <person name="Gorbushina A."/>
            <person name="Stielow B."/>
            <person name="Teixiera M."/>
            <person name="Abouelleil A."/>
            <person name="Chapman S.B."/>
            <person name="Priest M."/>
            <person name="Young S.K."/>
            <person name="Wortman J."/>
            <person name="Nusbaum C."/>
            <person name="Birren B."/>
        </authorList>
    </citation>
    <scope>NUCLEOTIDE SEQUENCE [LARGE SCALE GENOMIC DNA]</scope>
    <source>
        <strain evidence="4 5">CBS 102226</strain>
    </source>
</reference>
<dbReference type="SUPFAM" id="SSF51735">
    <property type="entry name" value="NAD(P)-binding Rossmann-fold domains"/>
    <property type="match status" value="1"/>
</dbReference>